<keyword evidence="5" id="KW-0862">Zinc</keyword>
<keyword evidence="2" id="KW-0479">Metal-binding</keyword>
<comment type="subcellular location">
    <subcellularLocation>
        <location evidence="1">Nucleus</location>
    </subcellularLocation>
</comment>
<dbReference type="InterPro" id="IPR014898">
    <property type="entry name" value="Znf_C2H2_LYAR"/>
</dbReference>
<dbReference type="PANTHER" id="PTHR13100">
    <property type="entry name" value="CELL GROWTH-REGULATING NUCLEOLAR PROTEIN LYAR"/>
    <property type="match status" value="1"/>
</dbReference>
<dbReference type="InterPro" id="IPR003604">
    <property type="entry name" value="Matrin/U1-like-C_Znf_C2H2"/>
</dbReference>
<evidence type="ECO:0000256" key="5">
    <source>
        <dbReference type="ARBA" id="ARBA00022833"/>
    </source>
</evidence>
<dbReference type="AlphaFoldDB" id="A0AAV9ALX2"/>
<feature type="region of interest" description="Disordered" evidence="8">
    <location>
        <begin position="120"/>
        <end position="212"/>
    </location>
</feature>
<evidence type="ECO:0000259" key="9">
    <source>
        <dbReference type="SMART" id="SM00451"/>
    </source>
</evidence>
<evidence type="ECO:0000256" key="3">
    <source>
        <dbReference type="ARBA" id="ARBA00022737"/>
    </source>
</evidence>
<evidence type="ECO:0000256" key="8">
    <source>
        <dbReference type="SAM" id="MobiDB-lite"/>
    </source>
</evidence>
<reference evidence="10" key="1">
    <citation type="journal article" date="2023" name="Nat. Commun.">
        <title>Diploid and tetraploid genomes of Acorus and the evolution of monocots.</title>
        <authorList>
            <person name="Ma L."/>
            <person name="Liu K.W."/>
            <person name="Li Z."/>
            <person name="Hsiao Y.Y."/>
            <person name="Qi Y."/>
            <person name="Fu T."/>
            <person name="Tang G.D."/>
            <person name="Zhang D."/>
            <person name="Sun W.H."/>
            <person name="Liu D.K."/>
            <person name="Li Y."/>
            <person name="Chen G.Z."/>
            <person name="Liu X.D."/>
            <person name="Liao X.Y."/>
            <person name="Jiang Y.T."/>
            <person name="Yu X."/>
            <person name="Hao Y."/>
            <person name="Huang J."/>
            <person name="Zhao X.W."/>
            <person name="Ke S."/>
            <person name="Chen Y.Y."/>
            <person name="Wu W.L."/>
            <person name="Hsu J.L."/>
            <person name="Lin Y.F."/>
            <person name="Huang M.D."/>
            <person name="Li C.Y."/>
            <person name="Huang L."/>
            <person name="Wang Z.W."/>
            <person name="Zhao X."/>
            <person name="Zhong W.Y."/>
            <person name="Peng D.H."/>
            <person name="Ahmad S."/>
            <person name="Lan S."/>
            <person name="Zhang J.S."/>
            <person name="Tsai W.C."/>
            <person name="Van de Peer Y."/>
            <person name="Liu Z.J."/>
        </authorList>
    </citation>
    <scope>NUCLEOTIDE SEQUENCE</scope>
    <source>
        <strain evidence="10">SCP</strain>
    </source>
</reference>
<dbReference type="InterPro" id="IPR039999">
    <property type="entry name" value="LYAR"/>
</dbReference>
<dbReference type="FunFam" id="3.30.160.60:FF:001583">
    <property type="entry name" value="UBP1-associated proteins 1C"/>
    <property type="match status" value="1"/>
</dbReference>
<dbReference type="Proteomes" id="UP001179952">
    <property type="component" value="Unassembled WGS sequence"/>
</dbReference>
<proteinExistence type="predicted"/>
<evidence type="ECO:0000256" key="6">
    <source>
        <dbReference type="ARBA" id="ARBA00023242"/>
    </source>
</evidence>
<evidence type="ECO:0000256" key="4">
    <source>
        <dbReference type="ARBA" id="ARBA00022771"/>
    </source>
</evidence>
<keyword evidence="3" id="KW-0677">Repeat</keyword>
<dbReference type="InterPro" id="IPR013087">
    <property type="entry name" value="Znf_C2H2_type"/>
</dbReference>
<comment type="caution">
    <text evidence="10">The sequence shown here is derived from an EMBL/GenBank/DDBJ whole genome shotgun (WGS) entry which is preliminary data.</text>
</comment>
<evidence type="ECO:0000313" key="11">
    <source>
        <dbReference type="Proteomes" id="UP001179952"/>
    </source>
</evidence>
<accession>A0AAV9ALX2</accession>
<dbReference type="Gene3D" id="3.30.1490.490">
    <property type="match status" value="1"/>
</dbReference>
<evidence type="ECO:0000313" key="10">
    <source>
        <dbReference type="EMBL" id="KAK1265334.1"/>
    </source>
</evidence>
<dbReference type="SMART" id="SM00451">
    <property type="entry name" value="ZnF_U1"/>
    <property type="match status" value="1"/>
</dbReference>
<protein>
    <recommendedName>
        <fullName evidence="9">U1-type domain-containing protein</fullName>
    </recommendedName>
</protein>
<feature type="compositionally biased region" description="Basic and acidic residues" evidence="8">
    <location>
        <begin position="172"/>
        <end position="184"/>
    </location>
</feature>
<evidence type="ECO:0000256" key="1">
    <source>
        <dbReference type="ARBA" id="ARBA00004123"/>
    </source>
</evidence>
<dbReference type="GO" id="GO:0008270">
    <property type="term" value="F:zinc ion binding"/>
    <property type="evidence" value="ECO:0007669"/>
    <property type="project" value="UniProtKB-KW"/>
</dbReference>
<dbReference type="Pfam" id="PF25879">
    <property type="entry name" value="WHD_LYAR"/>
    <property type="match status" value="1"/>
</dbReference>
<dbReference type="Pfam" id="PF12874">
    <property type="entry name" value="zf-met"/>
    <property type="match status" value="1"/>
</dbReference>
<dbReference type="GO" id="GO:0006364">
    <property type="term" value="P:rRNA processing"/>
    <property type="evidence" value="ECO:0007669"/>
    <property type="project" value="TreeGrafter"/>
</dbReference>
<feature type="domain" description="U1-type" evidence="9">
    <location>
        <begin position="91"/>
        <end position="125"/>
    </location>
</feature>
<dbReference type="GO" id="GO:0000122">
    <property type="term" value="P:negative regulation of transcription by RNA polymerase II"/>
    <property type="evidence" value="ECO:0007669"/>
    <property type="project" value="TreeGrafter"/>
</dbReference>
<keyword evidence="4 7" id="KW-0863">Zinc-finger</keyword>
<dbReference type="FunFam" id="3.30.1490.490:FF:000001">
    <property type="entry name" value="cell growth-regulating nucleolar protein-like"/>
    <property type="match status" value="1"/>
</dbReference>
<dbReference type="SUPFAM" id="SSF57667">
    <property type="entry name" value="beta-beta-alpha zinc fingers"/>
    <property type="match status" value="3"/>
</dbReference>
<gene>
    <name evidence="10" type="ORF">QJS04_geneDACA010487</name>
</gene>
<dbReference type="PROSITE" id="PS51804">
    <property type="entry name" value="ZF_C2HC_LYAR"/>
    <property type="match status" value="2"/>
</dbReference>
<dbReference type="PANTHER" id="PTHR13100:SF10">
    <property type="entry name" value="CELL GROWTH-REGULATING NUCLEOLAR PROTEIN"/>
    <property type="match status" value="1"/>
</dbReference>
<feature type="region of interest" description="Disordered" evidence="8">
    <location>
        <begin position="57"/>
        <end position="79"/>
    </location>
</feature>
<name>A0AAV9ALX2_ACOGR</name>
<keyword evidence="6" id="KW-0539">Nucleus</keyword>
<dbReference type="Gene3D" id="3.30.160.60">
    <property type="entry name" value="Classic Zinc Finger"/>
    <property type="match status" value="1"/>
</dbReference>
<dbReference type="EMBL" id="JAUJYN010000008">
    <property type="protein sequence ID" value="KAK1265334.1"/>
    <property type="molecule type" value="Genomic_DNA"/>
</dbReference>
<sequence>MVWFQCEDCGENLKKPKLPNHFRICSANKLSCIDCGEIFNQQSVQGHTQCITEAEKYGPKDHGKSLQNGPSKTNKPKKNLDVDVNVGLSSRAPWFCSLCKTNATSQQTLLLHADGKKHRAKAKAFHASQQKPDQAEETAKASTDSGPKIAPVEANDTKHLPVANDVNSLKMDGVKLDLPEEKEGKSKKRKLESSAAVTADRMDGCPGDLSNGEVIQAENGDAQNNWKKNKCANAESDKEDQMTENGLEKHALDSKIKWKKIIVSILKSNPDGFMKTKKLQKYVLKTIREDGVTEDKSKLQDTFMHKITSSSWFVIEGKRVGLTVRSESS</sequence>
<dbReference type="InterPro" id="IPR036236">
    <property type="entry name" value="Znf_C2H2_sf"/>
</dbReference>
<reference evidence="10" key="2">
    <citation type="submission" date="2023-06" db="EMBL/GenBank/DDBJ databases">
        <authorList>
            <person name="Ma L."/>
            <person name="Liu K.-W."/>
            <person name="Li Z."/>
            <person name="Hsiao Y.-Y."/>
            <person name="Qi Y."/>
            <person name="Fu T."/>
            <person name="Tang G."/>
            <person name="Zhang D."/>
            <person name="Sun W.-H."/>
            <person name="Liu D.-K."/>
            <person name="Li Y."/>
            <person name="Chen G.-Z."/>
            <person name="Liu X.-D."/>
            <person name="Liao X.-Y."/>
            <person name="Jiang Y.-T."/>
            <person name="Yu X."/>
            <person name="Hao Y."/>
            <person name="Huang J."/>
            <person name="Zhao X.-W."/>
            <person name="Ke S."/>
            <person name="Chen Y.-Y."/>
            <person name="Wu W.-L."/>
            <person name="Hsu J.-L."/>
            <person name="Lin Y.-F."/>
            <person name="Huang M.-D."/>
            <person name="Li C.-Y."/>
            <person name="Huang L."/>
            <person name="Wang Z.-W."/>
            <person name="Zhao X."/>
            <person name="Zhong W.-Y."/>
            <person name="Peng D.-H."/>
            <person name="Ahmad S."/>
            <person name="Lan S."/>
            <person name="Zhang J.-S."/>
            <person name="Tsai W.-C."/>
            <person name="Van De Peer Y."/>
            <person name="Liu Z.-J."/>
        </authorList>
    </citation>
    <scope>NUCLEOTIDE SEQUENCE</scope>
    <source>
        <strain evidence="10">SCP</strain>
        <tissue evidence="10">Leaves</tissue>
    </source>
</reference>
<dbReference type="Pfam" id="PF08790">
    <property type="entry name" value="zf-LYAR"/>
    <property type="match status" value="1"/>
</dbReference>
<evidence type="ECO:0000256" key="7">
    <source>
        <dbReference type="PROSITE-ProRule" id="PRU01145"/>
    </source>
</evidence>
<dbReference type="GO" id="GO:0005730">
    <property type="term" value="C:nucleolus"/>
    <property type="evidence" value="ECO:0007669"/>
    <property type="project" value="TreeGrafter"/>
</dbReference>
<evidence type="ECO:0000256" key="2">
    <source>
        <dbReference type="ARBA" id="ARBA00022723"/>
    </source>
</evidence>
<keyword evidence="11" id="KW-1185">Reference proteome</keyword>
<dbReference type="InterPro" id="IPR058719">
    <property type="entry name" value="WHD_LYAR"/>
</dbReference>
<organism evidence="10 11">
    <name type="scientific">Acorus gramineus</name>
    <name type="common">Dwarf sweet flag</name>
    <dbReference type="NCBI Taxonomy" id="55184"/>
    <lineage>
        <taxon>Eukaryota</taxon>
        <taxon>Viridiplantae</taxon>
        <taxon>Streptophyta</taxon>
        <taxon>Embryophyta</taxon>
        <taxon>Tracheophyta</taxon>
        <taxon>Spermatophyta</taxon>
        <taxon>Magnoliopsida</taxon>
        <taxon>Liliopsida</taxon>
        <taxon>Acoraceae</taxon>
        <taxon>Acorus</taxon>
    </lineage>
</organism>
<dbReference type="GO" id="GO:0003677">
    <property type="term" value="F:DNA binding"/>
    <property type="evidence" value="ECO:0007669"/>
    <property type="project" value="InterPro"/>
</dbReference>